<evidence type="ECO:0000256" key="1">
    <source>
        <dbReference type="SAM" id="Phobius"/>
    </source>
</evidence>
<dbReference type="AlphaFoldDB" id="A0A1T5IDT6"/>
<dbReference type="Proteomes" id="UP000190285">
    <property type="component" value="Unassembled WGS sequence"/>
</dbReference>
<dbReference type="EMBL" id="FUZT01000001">
    <property type="protein sequence ID" value="SKC37307.1"/>
    <property type="molecule type" value="Genomic_DNA"/>
</dbReference>
<keyword evidence="4" id="KW-1185">Reference proteome</keyword>
<feature type="transmembrane region" description="Helical" evidence="1">
    <location>
        <begin position="6"/>
        <end position="26"/>
    </location>
</feature>
<name>A0A1T5IDT6_9FIRM</name>
<feature type="domain" description="Peptidase M56" evidence="2">
    <location>
        <begin position="8"/>
        <end position="321"/>
    </location>
</feature>
<feature type="transmembrane region" description="Helical" evidence="1">
    <location>
        <begin position="38"/>
        <end position="55"/>
    </location>
</feature>
<dbReference type="PANTHER" id="PTHR34978:SF3">
    <property type="entry name" value="SLR0241 PROTEIN"/>
    <property type="match status" value="1"/>
</dbReference>
<dbReference type="CDD" id="cd07341">
    <property type="entry name" value="M56_BlaR1_MecR1_like"/>
    <property type="match status" value="1"/>
</dbReference>
<evidence type="ECO:0000313" key="3">
    <source>
        <dbReference type="EMBL" id="SKC37307.1"/>
    </source>
</evidence>
<dbReference type="PANTHER" id="PTHR34978">
    <property type="entry name" value="POSSIBLE SENSOR-TRANSDUCER PROTEIN BLAR"/>
    <property type="match status" value="1"/>
</dbReference>
<protein>
    <submittedName>
        <fullName evidence="3">Bla regulator protein blaR1</fullName>
    </submittedName>
</protein>
<dbReference type="Pfam" id="PF05569">
    <property type="entry name" value="Peptidase_M56"/>
    <property type="match status" value="1"/>
</dbReference>
<proteinExistence type="predicted"/>
<feature type="transmembrane region" description="Helical" evidence="1">
    <location>
        <begin position="127"/>
        <end position="149"/>
    </location>
</feature>
<reference evidence="3 4" key="1">
    <citation type="submission" date="2017-02" db="EMBL/GenBank/DDBJ databases">
        <authorList>
            <person name="Peterson S.W."/>
        </authorList>
    </citation>
    <scope>NUCLEOTIDE SEQUENCE [LARGE SCALE GENOMIC DNA]</scope>
    <source>
        <strain evidence="3 4">M1</strain>
    </source>
</reference>
<dbReference type="InterPro" id="IPR052173">
    <property type="entry name" value="Beta-lactam_resp_regulator"/>
</dbReference>
<gene>
    <name evidence="3" type="ORF">SAMN02194393_00268</name>
</gene>
<keyword evidence="1" id="KW-0472">Membrane</keyword>
<evidence type="ECO:0000313" key="4">
    <source>
        <dbReference type="Proteomes" id="UP000190285"/>
    </source>
</evidence>
<keyword evidence="1" id="KW-1133">Transmembrane helix</keyword>
<keyword evidence="1" id="KW-0812">Transmembrane</keyword>
<dbReference type="STRING" id="36842.SAMN02194393_00268"/>
<sequence length="725" mass="83248">MITGIFIEVLKLTIGASIVALFVYLIKVIMGKKISARIHHAIWLLVLIRLLVPFLPESNVSMLNIVKPTVVYNIPDIIVEQTNTSNVIDDKRRNKDNSEIIVNETNTNYALEVSKKDKVSKLPILDIISLVWLTGAIGIGLTIFLFTYAARRKVLRSHKVDDKKIQSLLDTCKSAIGIKKDIKIYSGDYFKSPCVIGLVNPSIYCPSDILNMYEQKDIYHILLHELAHIKRKDLLINLISVIAISIHWFNPVVWMVTKAMKIDRELACDAYVLEAIGDEYSVPYGMTIINFLQKLSSERKEPYLLYFYEPNCQLERRIMMLKNFKKGSYRLSVLTLTVALVLSAITLTNANTISENVVNKMTNNTNIEKLLSFEENKILFDRNVREYNDINKIVGKSKFKPKVLNYIPEDFYFDKVVLVGFKKGDPSIRIYYRNKHKPSQELFEFSAYSANKPLNEFKTGLQKSQPDAVKVTKKLVDFNDTEIVIAESDDNSGIIHTHYVWQHEGVEYYILTDRKFDEQVIKNMMNSLVYPEEAKSIEYSNAYRDYNHIYETVELKEAIKEFSAVPNVVLELPGNLKLTSLATTRENTIMYEPVYYIINGVETPALTNSPRNILQAKYPTGATDDYRTRVVYEQIYGTDDYKDMKETMKFPILSGHEKVYIPMTEININGISVLKTDKYNLYGDVEAIEKEVAYVWKKDGLLCILAVGDIVPNQEEIIKTLMKSQ</sequence>
<dbReference type="InterPro" id="IPR008756">
    <property type="entry name" value="Peptidase_M56"/>
</dbReference>
<accession>A0A1T5IDT6</accession>
<evidence type="ECO:0000259" key="2">
    <source>
        <dbReference type="Pfam" id="PF05569"/>
    </source>
</evidence>
<dbReference type="RefSeq" id="WP_079488751.1">
    <property type="nucleotide sequence ID" value="NZ_FUZT01000001.1"/>
</dbReference>
<organism evidence="3 4">
    <name type="scientific">Maledivibacter halophilus</name>
    <dbReference type="NCBI Taxonomy" id="36842"/>
    <lineage>
        <taxon>Bacteria</taxon>
        <taxon>Bacillati</taxon>
        <taxon>Bacillota</taxon>
        <taxon>Clostridia</taxon>
        <taxon>Peptostreptococcales</taxon>
        <taxon>Caminicellaceae</taxon>
        <taxon>Maledivibacter</taxon>
    </lineage>
</organism>
<dbReference type="OrthoDB" id="9816453at2"/>